<name>A0AAJ4MZX7_AGRTU</name>
<accession>A0AAJ4MZX7</accession>
<evidence type="ECO:0000313" key="1">
    <source>
        <dbReference type="EMBL" id="QTG12341.1"/>
    </source>
</evidence>
<sequence length="75" mass="8443">MAVKKTFDFKLSQRVGLALSKKRPAQFNEPRPTETGVVIGRSQYTNCNPQYLVRYVAADGRQIEEWLAEDAIVAA</sequence>
<dbReference type="EMBL" id="CP049216">
    <property type="protein sequence ID" value="QTG12341.1"/>
    <property type="molecule type" value="Genomic_DNA"/>
</dbReference>
<proteinExistence type="predicted"/>
<protein>
    <submittedName>
        <fullName evidence="1">Uncharacterized protein</fullName>
    </submittedName>
</protein>
<gene>
    <name evidence="1" type="ORF">G6M86_03385</name>
</gene>
<dbReference type="RefSeq" id="WP_333721810.1">
    <property type="nucleotide sequence ID" value="NZ_CP049216.1"/>
</dbReference>
<organism evidence="1 2">
    <name type="scientific">Agrobacterium tumefaciens</name>
    <dbReference type="NCBI Taxonomy" id="358"/>
    <lineage>
        <taxon>Bacteria</taxon>
        <taxon>Pseudomonadati</taxon>
        <taxon>Pseudomonadota</taxon>
        <taxon>Alphaproteobacteria</taxon>
        <taxon>Hyphomicrobiales</taxon>
        <taxon>Rhizobiaceae</taxon>
        <taxon>Rhizobium/Agrobacterium group</taxon>
        <taxon>Agrobacterium</taxon>
        <taxon>Agrobacterium tumefaciens complex</taxon>
    </lineage>
</organism>
<evidence type="ECO:0000313" key="2">
    <source>
        <dbReference type="Proteomes" id="UP000663946"/>
    </source>
</evidence>
<dbReference type="Proteomes" id="UP000663946">
    <property type="component" value="Chromosome 1"/>
</dbReference>
<reference evidence="1" key="1">
    <citation type="submission" date="2020-02" db="EMBL/GenBank/DDBJ databases">
        <title>Unexpected conservation and global transmission of agrobacterial virulence plasmids.</title>
        <authorList>
            <person name="Weisberg A.J."/>
            <person name="Davis E.W. II"/>
            <person name="Tabima J.R."/>
            <person name="Belcher M.S."/>
            <person name="Miller M."/>
            <person name="Kuo C.-H."/>
            <person name="Loper J.E."/>
            <person name="Grunwald N.J."/>
            <person name="Putnam M.L."/>
            <person name="Chang J.H."/>
        </authorList>
    </citation>
    <scope>NUCLEOTIDE SEQUENCE</scope>
    <source>
        <strain evidence="1">Q15/94</strain>
    </source>
</reference>
<dbReference type="AlphaFoldDB" id="A0AAJ4MZX7"/>